<proteinExistence type="predicted"/>
<sequence>MTLQTYSKLAQGLGIFNALGLNTVECHKEACPTPLSTSRRDGLHICSYILWHSTLGKRISWPANREPYHATSHFYEHGVFRNSEERPQFIYERGSVRPEKIDVTDGGDGPRTMVAHFDYDVNAYYDQLAKQYSNLCAAFDTPECLFGGIFNEVDGGLEKAFSREEERYFGKYLDFIMESTCSSRDAVLIGRLLDNDNKLPWMRTEPWRLTDHEIRQKIYCCLPAEYYRLSESPNYAAAFIIWKVHMDYAEESFQRCYSFGEFGFPIEYGPSARYPRGVTAEDCSKNKCQYDPKKVVGADYCNRQFDPSESSIIVPECTMNYLNYD</sequence>
<comment type="caution">
    <text evidence="1">The sequence shown here is derived from an EMBL/GenBank/DDBJ whole genome shotgun (WGS) entry which is preliminary data.</text>
</comment>
<gene>
    <name evidence="1" type="ORF">ODALV1_LOCUS19775</name>
</gene>
<dbReference type="Proteomes" id="UP001642540">
    <property type="component" value="Unassembled WGS sequence"/>
</dbReference>
<protein>
    <submittedName>
        <fullName evidence="1">Uncharacterized protein</fullName>
    </submittedName>
</protein>
<keyword evidence="2" id="KW-1185">Reference proteome</keyword>
<evidence type="ECO:0000313" key="1">
    <source>
        <dbReference type="EMBL" id="CAL8122380.1"/>
    </source>
</evidence>
<organism evidence="1 2">
    <name type="scientific">Orchesella dallaii</name>
    <dbReference type="NCBI Taxonomy" id="48710"/>
    <lineage>
        <taxon>Eukaryota</taxon>
        <taxon>Metazoa</taxon>
        <taxon>Ecdysozoa</taxon>
        <taxon>Arthropoda</taxon>
        <taxon>Hexapoda</taxon>
        <taxon>Collembola</taxon>
        <taxon>Entomobryomorpha</taxon>
        <taxon>Entomobryoidea</taxon>
        <taxon>Orchesellidae</taxon>
        <taxon>Orchesellinae</taxon>
        <taxon>Orchesella</taxon>
    </lineage>
</organism>
<evidence type="ECO:0000313" key="2">
    <source>
        <dbReference type="Proteomes" id="UP001642540"/>
    </source>
</evidence>
<name>A0ABP1R853_9HEXA</name>
<reference evidence="1 2" key="1">
    <citation type="submission" date="2024-08" db="EMBL/GenBank/DDBJ databases">
        <authorList>
            <person name="Cucini C."/>
            <person name="Frati F."/>
        </authorList>
    </citation>
    <scope>NUCLEOTIDE SEQUENCE [LARGE SCALE GENOMIC DNA]</scope>
</reference>
<dbReference type="EMBL" id="CAXLJM020000068">
    <property type="protein sequence ID" value="CAL8122380.1"/>
    <property type="molecule type" value="Genomic_DNA"/>
</dbReference>
<accession>A0ABP1R853</accession>